<name>A0A8S1BE38_ARCPL</name>
<comment type="caution">
    <text evidence="1">The sequence shown here is derived from an EMBL/GenBank/DDBJ whole genome shotgun (WGS) entry which is preliminary data.</text>
</comment>
<gene>
    <name evidence="1" type="ORF">APLA_LOCUS15862</name>
</gene>
<dbReference type="PANTHER" id="PTHR33539:SF1">
    <property type="entry name" value="UPF0764 PROTEIN C16ORF89"/>
    <property type="match status" value="1"/>
</dbReference>
<sequence>MLDVASPRVLSYTYKVMEIIDDLPVKSDLEKYLSALEKIVYFAEANKFYVDLNLCLGIYLVNVNLKNIVKQKGHLLPFHKQVRLDNLVKTNDNIIGYFSKMTQEHLEQQLQINHDLPMGILHLYTGKSSWPKRMRKFNIDLLKKTKFYSRKRLEDLYQRWSDYMKGMIHSTGSPTPEETDHCLKLLAQNPINPNNAWSHCHVPYDCIEKVSHGVNRAYGINRRLLFLLAARHWRGCVVLPAENDKDFIDTLCAKTYNEIEYIANHDLGLPDVVMEHMSLCSLEGHTQFMRRSWLDSLLDFQTEVGCFNVSRPSDGTVMPKLPKNITWVFLRLDLKIWEGSCNSHTTAVAGSMLASVLRFIIENFY</sequence>
<dbReference type="AlphaFoldDB" id="A0A8S1BE38"/>
<proteinExistence type="predicted"/>
<organism evidence="1 2">
    <name type="scientific">Arctia plantaginis</name>
    <name type="common">Wood tiger moth</name>
    <name type="synonym">Phalaena plantaginis</name>
    <dbReference type="NCBI Taxonomy" id="874455"/>
    <lineage>
        <taxon>Eukaryota</taxon>
        <taxon>Metazoa</taxon>
        <taxon>Ecdysozoa</taxon>
        <taxon>Arthropoda</taxon>
        <taxon>Hexapoda</taxon>
        <taxon>Insecta</taxon>
        <taxon>Pterygota</taxon>
        <taxon>Neoptera</taxon>
        <taxon>Endopterygota</taxon>
        <taxon>Lepidoptera</taxon>
        <taxon>Glossata</taxon>
        <taxon>Ditrysia</taxon>
        <taxon>Noctuoidea</taxon>
        <taxon>Erebidae</taxon>
        <taxon>Arctiinae</taxon>
        <taxon>Arctia</taxon>
    </lineage>
</organism>
<dbReference type="GO" id="GO:0005829">
    <property type="term" value="C:cytosol"/>
    <property type="evidence" value="ECO:0007669"/>
    <property type="project" value="TreeGrafter"/>
</dbReference>
<dbReference type="Pfam" id="PF15882">
    <property type="entry name" value="DUF4735"/>
    <property type="match status" value="1"/>
</dbReference>
<dbReference type="PANTHER" id="PTHR33539">
    <property type="entry name" value="UPF0764 PROTEIN C16ORF89"/>
    <property type="match status" value="1"/>
</dbReference>
<dbReference type="InterPro" id="IPR031751">
    <property type="entry name" value="DUF4735"/>
</dbReference>
<evidence type="ECO:0000313" key="2">
    <source>
        <dbReference type="Proteomes" id="UP000494256"/>
    </source>
</evidence>
<dbReference type="EMBL" id="CADEBD010000530">
    <property type="protein sequence ID" value="CAB3257249.1"/>
    <property type="molecule type" value="Genomic_DNA"/>
</dbReference>
<protein>
    <submittedName>
        <fullName evidence="1">Uncharacterized protein</fullName>
    </submittedName>
</protein>
<dbReference type="OrthoDB" id="301415at2759"/>
<evidence type="ECO:0000313" key="1">
    <source>
        <dbReference type="EMBL" id="CAB3257249.1"/>
    </source>
</evidence>
<accession>A0A8S1BE38</accession>
<dbReference type="GO" id="GO:0016020">
    <property type="term" value="C:membrane"/>
    <property type="evidence" value="ECO:0007669"/>
    <property type="project" value="TreeGrafter"/>
</dbReference>
<reference evidence="1 2" key="1">
    <citation type="submission" date="2020-04" db="EMBL/GenBank/DDBJ databases">
        <authorList>
            <person name="Wallbank WR R."/>
            <person name="Pardo Diaz C."/>
            <person name="Kozak K."/>
            <person name="Martin S."/>
            <person name="Jiggins C."/>
            <person name="Moest M."/>
            <person name="Warren A I."/>
            <person name="Byers J.R.P. K."/>
            <person name="Montejo-Kovacevich G."/>
            <person name="Yen C E."/>
        </authorList>
    </citation>
    <scope>NUCLEOTIDE SEQUENCE [LARGE SCALE GENOMIC DNA]</scope>
</reference>
<dbReference type="Proteomes" id="UP000494256">
    <property type="component" value="Unassembled WGS sequence"/>
</dbReference>